<name>A0A3D8PGD8_9RHOB</name>
<proteinExistence type="predicted"/>
<dbReference type="AlphaFoldDB" id="A0A3D8PGD8"/>
<protein>
    <submittedName>
        <fullName evidence="1">Uncharacterized protein</fullName>
    </submittedName>
</protein>
<organism evidence="1 2">
    <name type="scientific">Paracoccus thiocyanatus</name>
    <dbReference type="NCBI Taxonomy" id="34006"/>
    <lineage>
        <taxon>Bacteria</taxon>
        <taxon>Pseudomonadati</taxon>
        <taxon>Pseudomonadota</taxon>
        <taxon>Alphaproteobacteria</taxon>
        <taxon>Rhodobacterales</taxon>
        <taxon>Paracoccaceae</taxon>
        <taxon>Paracoccus</taxon>
    </lineage>
</organism>
<dbReference type="RefSeq" id="WP_115754685.1">
    <property type="nucleotide sequence ID" value="NZ_QFCQ01000010.1"/>
</dbReference>
<gene>
    <name evidence="1" type="ORF">DIE28_03280</name>
</gene>
<comment type="caution">
    <text evidence="1">The sequence shown here is derived from an EMBL/GenBank/DDBJ whole genome shotgun (WGS) entry which is preliminary data.</text>
</comment>
<evidence type="ECO:0000313" key="2">
    <source>
        <dbReference type="Proteomes" id="UP000256679"/>
    </source>
</evidence>
<accession>A0A3D8PGD8</accession>
<reference evidence="1 2" key="1">
    <citation type="submission" date="2018-05" db="EMBL/GenBank/DDBJ databases">
        <title>Whole genome sequencing of Paracoccus thiocyanatus SST.</title>
        <authorList>
            <person name="Ghosh W."/>
            <person name="Rameez M.J."/>
            <person name="Roy C."/>
        </authorList>
    </citation>
    <scope>NUCLEOTIDE SEQUENCE [LARGE SCALE GENOMIC DNA]</scope>
    <source>
        <strain evidence="1 2">SST</strain>
    </source>
</reference>
<keyword evidence="2" id="KW-1185">Reference proteome</keyword>
<dbReference type="EMBL" id="QFCQ01000010">
    <property type="protein sequence ID" value="RDW14308.1"/>
    <property type="molecule type" value="Genomic_DNA"/>
</dbReference>
<dbReference type="Proteomes" id="UP000256679">
    <property type="component" value="Unassembled WGS sequence"/>
</dbReference>
<sequence>MPDQPDDIARLRNAHYAFEELPDTITFAQQPGSSCNRDPLPIADATIDDIAIAIVAAEEAASEFRRRIFALQHLYKSAREMGCIGTDRAVEIVLKKGGR</sequence>
<evidence type="ECO:0000313" key="1">
    <source>
        <dbReference type="EMBL" id="RDW14308.1"/>
    </source>
</evidence>